<sequence>MSRSKEQRGRSISINVAEFRRKSFVAAAFNRFSSQLRSPRFFDAAQNALQQVAPYTPPPMLSPKRSGSGLFWQLARSITQATEVSPSTSQAFVPPDNIATQGDAVVKSEVDDEPAGKRARVDSVSATTSGKRSLVEEPNTPLRKNGFCYATQLNTNLLDIEALRKESSSSKASVRSLSHIADATSTNLLDIEALRKESSSSKASVRSLSHIADATSVSTENALRKPSSISADGGILRKISSLSDSYEEECIPPESDATP</sequence>
<evidence type="ECO:0000313" key="2">
    <source>
        <dbReference type="WBParaSite" id="ALUE_0001686401-mRNA-1"/>
    </source>
</evidence>
<name>A0A0M3IF97_ASCLU</name>
<keyword evidence="1" id="KW-1185">Reference proteome</keyword>
<accession>A0A0M3IF97</accession>
<dbReference type="WBParaSite" id="ALUE_0001686401-mRNA-1">
    <property type="protein sequence ID" value="ALUE_0001686401-mRNA-1"/>
    <property type="gene ID" value="ALUE_0001686401"/>
</dbReference>
<reference evidence="2" key="1">
    <citation type="submission" date="2017-02" db="UniProtKB">
        <authorList>
            <consortium name="WormBaseParasite"/>
        </authorList>
    </citation>
    <scope>IDENTIFICATION</scope>
</reference>
<organism evidence="1 2">
    <name type="scientific">Ascaris lumbricoides</name>
    <name type="common">Giant roundworm</name>
    <dbReference type="NCBI Taxonomy" id="6252"/>
    <lineage>
        <taxon>Eukaryota</taxon>
        <taxon>Metazoa</taxon>
        <taxon>Ecdysozoa</taxon>
        <taxon>Nematoda</taxon>
        <taxon>Chromadorea</taxon>
        <taxon>Rhabditida</taxon>
        <taxon>Spirurina</taxon>
        <taxon>Ascaridomorpha</taxon>
        <taxon>Ascaridoidea</taxon>
        <taxon>Ascarididae</taxon>
        <taxon>Ascaris</taxon>
    </lineage>
</organism>
<proteinExistence type="predicted"/>
<dbReference type="AlphaFoldDB" id="A0A0M3IF97"/>
<protein>
    <submittedName>
        <fullName evidence="2">Transcription repressor</fullName>
    </submittedName>
</protein>
<evidence type="ECO:0000313" key="1">
    <source>
        <dbReference type="Proteomes" id="UP000036681"/>
    </source>
</evidence>
<dbReference type="Proteomes" id="UP000036681">
    <property type="component" value="Unplaced"/>
</dbReference>